<protein>
    <submittedName>
        <fullName evidence="8">Cytochrome B</fullName>
    </submittedName>
</protein>
<keyword evidence="2" id="KW-1003">Cell membrane</keyword>
<dbReference type="EMBL" id="JABCJE010000012">
    <property type="protein sequence ID" value="NVO25198.1"/>
    <property type="molecule type" value="Genomic_DNA"/>
</dbReference>
<name>A0A850QE24_9RHOB</name>
<accession>A0A850QE24</accession>
<evidence type="ECO:0000256" key="5">
    <source>
        <dbReference type="ARBA" id="ARBA00023136"/>
    </source>
</evidence>
<sequence>MKSIKVWDPAVRLFHWSLVAAFTANALILDDDTKLHQYVGYVVVGLIAFRVVWGLVGSQYARFSSFPPSVTGATGQLAEMATGRKHIHVGHTPLGALMIYNLLFTLAVITLSGYLMTTDMFWGVEWPEEVHKISITWAEFSVVLHIAAVIFESRRTKVNLPRAMFTGVKVLPETQGGN</sequence>
<feature type="transmembrane region" description="Helical" evidence="6">
    <location>
        <begin position="35"/>
        <end position="56"/>
    </location>
</feature>
<evidence type="ECO:0000313" key="9">
    <source>
        <dbReference type="EMBL" id="NVO27970.1"/>
    </source>
</evidence>
<organism evidence="8 11">
    <name type="scientific">Donghicola mangrovi</name>
    <dbReference type="NCBI Taxonomy" id="2729614"/>
    <lineage>
        <taxon>Bacteria</taxon>
        <taxon>Pseudomonadati</taxon>
        <taxon>Pseudomonadota</taxon>
        <taxon>Alphaproteobacteria</taxon>
        <taxon>Rhodobacterales</taxon>
        <taxon>Roseobacteraceae</taxon>
        <taxon>Donghicola</taxon>
    </lineage>
</organism>
<feature type="transmembrane region" description="Helical" evidence="6">
    <location>
        <begin position="94"/>
        <end position="115"/>
    </location>
</feature>
<reference evidence="10 11" key="1">
    <citation type="submission" date="2020-04" db="EMBL/GenBank/DDBJ databases">
        <title>Donghicola sp., a member of the Rhodobacteraceae family isolated from mangrove forest in Thailand.</title>
        <authorList>
            <person name="Charoenyingcharoen P."/>
            <person name="Yukphan P."/>
        </authorList>
    </citation>
    <scope>NUCLEOTIDE SEQUENCE [LARGE SCALE GENOMIC DNA]</scope>
    <source>
        <strain evidence="8 11">B5-SW-15</strain>
        <strain evidence="9 10">C2-DW-16</strain>
    </source>
</reference>
<evidence type="ECO:0000259" key="7">
    <source>
        <dbReference type="Pfam" id="PF01292"/>
    </source>
</evidence>
<keyword evidence="5 6" id="KW-0472">Membrane</keyword>
<evidence type="ECO:0000313" key="10">
    <source>
        <dbReference type="Proteomes" id="UP000523601"/>
    </source>
</evidence>
<gene>
    <name evidence="9" type="ORF">HJ526_11100</name>
    <name evidence="8" type="ORF">HJ536_17715</name>
</gene>
<dbReference type="InterPro" id="IPR011577">
    <property type="entry name" value="Cyt_b561_bac/Ni-Hgenase"/>
</dbReference>
<evidence type="ECO:0000256" key="4">
    <source>
        <dbReference type="ARBA" id="ARBA00022989"/>
    </source>
</evidence>
<feature type="transmembrane region" description="Helical" evidence="6">
    <location>
        <begin position="12"/>
        <end position="29"/>
    </location>
</feature>
<evidence type="ECO:0000313" key="8">
    <source>
        <dbReference type="EMBL" id="NVO25198.1"/>
    </source>
</evidence>
<keyword evidence="3 6" id="KW-0812">Transmembrane</keyword>
<evidence type="ECO:0000256" key="3">
    <source>
        <dbReference type="ARBA" id="ARBA00022692"/>
    </source>
</evidence>
<dbReference type="InterPro" id="IPR051542">
    <property type="entry name" value="Hydrogenase_cytochrome"/>
</dbReference>
<dbReference type="GO" id="GO:0009055">
    <property type="term" value="F:electron transfer activity"/>
    <property type="evidence" value="ECO:0007669"/>
    <property type="project" value="InterPro"/>
</dbReference>
<dbReference type="Proteomes" id="UP000592216">
    <property type="component" value="Unassembled WGS sequence"/>
</dbReference>
<keyword evidence="10" id="KW-1185">Reference proteome</keyword>
<dbReference type="RefSeq" id="WP_176854468.1">
    <property type="nucleotide sequence ID" value="NZ_JABCJD010000005.1"/>
</dbReference>
<dbReference type="SUPFAM" id="SSF81342">
    <property type="entry name" value="Transmembrane di-heme cytochromes"/>
    <property type="match status" value="1"/>
</dbReference>
<evidence type="ECO:0000256" key="1">
    <source>
        <dbReference type="ARBA" id="ARBA00004651"/>
    </source>
</evidence>
<dbReference type="InterPro" id="IPR016174">
    <property type="entry name" value="Di-haem_cyt_TM"/>
</dbReference>
<dbReference type="Proteomes" id="UP000523601">
    <property type="component" value="Unassembled WGS sequence"/>
</dbReference>
<dbReference type="PANTHER" id="PTHR30485:SF2">
    <property type="entry name" value="BLL0597 PROTEIN"/>
    <property type="match status" value="1"/>
</dbReference>
<proteinExistence type="predicted"/>
<evidence type="ECO:0000256" key="6">
    <source>
        <dbReference type="SAM" id="Phobius"/>
    </source>
</evidence>
<comment type="caution">
    <text evidence="8">The sequence shown here is derived from an EMBL/GenBank/DDBJ whole genome shotgun (WGS) entry which is preliminary data.</text>
</comment>
<feature type="transmembrane region" description="Helical" evidence="6">
    <location>
        <begin position="135"/>
        <end position="152"/>
    </location>
</feature>
<keyword evidence="4 6" id="KW-1133">Transmembrane helix</keyword>
<dbReference type="AlphaFoldDB" id="A0A850QE24"/>
<evidence type="ECO:0000313" key="11">
    <source>
        <dbReference type="Proteomes" id="UP000592216"/>
    </source>
</evidence>
<evidence type="ECO:0000256" key="2">
    <source>
        <dbReference type="ARBA" id="ARBA00022475"/>
    </source>
</evidence>
<feature type="domain" description="Cytochrome b561 bacterial/Ni-hydrogenase" evidence="7">
    <location>
        <begin position="6"/>
        <end position="167"/>
    </location>
</feature>
<dbReference type="Pfam" id="PF01292">
    <property type="entry name" value="Ni_hydr_CYTB"/>
    <property type="match status" value="1"/>
</dbReference>
<dbReference type="GO" id="GO:0022904">
    <property type="term" value="P:respiratory electron transport chain"/>
    <property type="evidence" value="ECO:0007669"/>
    <property type="project" value="InterPro"/>
</dbReference>
<dbReference type="GO" id="GO:0005886">
    <property type="term" value="C:plasma membrane"/>
    <property type="evidence" value="ECO:0007669"/>
    <property type="project" value="UniProtKB-SubCell"/>
</dbReference>
<dbReference type="EMBL" id="JABCJD010000005">
    <property type="protein sequence ID" value="NVO27970.1"/>
    <property type="molecule type" value="Genomic_DNA"/>
</dbReference>
<dbReference type="PANTHER" id="PTHR30485">
    <property type="entry name" value="NI/FE-HYDROGENASE 1 B-TYPE CYTOCHROME SUBUNIT"/>
    <property type="match status" value="1"/>
</dbReference>
<dbReference type="GO" id="GO:0020037">
    <property type="term" value="F:heme binding"/>
    <property type="evidence" value="ECO:0007669"/>
    <property type="project" value="TreeGrafter"/>
</dbReference>
<comment type="subcellular location">
    <subcellularLocation>
        <location evidence="1">Cell membrane</location>
        <topology evidence="1">Multi-pass membrane protein</topology>
    </subcellularLocation>
</comment>
<dbReference type="Gene3D" id="1.20.950.20">
    <property type="entry name" value="Transmembrane di-heme cytochromes, Chain C"/>
    <property type="match status" value="1"/>
</dbReference>